<dbReference type="PANTHER" id="PTHR34187:SF1">
    <property type="entry name" value="DUF202 DOMAIN-CONTAINING PROTEIN"/>
    <property type="match status" value="1"/>
</dbReference>
<evidence type="ECO:0000256" key="1">
    <source>
        <dbReference type="ARBA" id="ARBA00004127"/>
    </source>
</evidence>
<comment type="subcellular location">
    <subcellularLocation>
        <location evidence="1">Endomembrane system</location>
        <topology evidence="1">Multi-pass membrane protein</topology>
    </subcellularLocation>
</comment>
<feature type="region of interest" description="Disordered" evidence="5">
    <location>
        <begin position="1"/>
        <end position="41"/>
    </location>
</feature>
<accession>A0A9P6VN51</accession>
<evidence type="ECO:0000313" key="8">
    <source>
        <dbReference type="EMBL" id="KAG0651456.1"/>
    </source>
</evidence>
<dbReference type="AlphaFoldDB" id="A0A9P6VN51"/>
<evidence type="ECO:0000313" key="9">
    <source>
        <dbReference type="Proteomes" id="UP000785200"/>
    </source>
</evidence>
<protein>
    <recommendedName>
        <fullName evidence="7">DUF202 domain-containing protein</fullName>
    </recommendedName>
</protein>
<dbReference type="GO" id="GO:0012505">
    <property type="term" value="C:endomembrane system"/>
    <property type="evidence" value="ECO:0007669"/>
    <property type="project" value="UniProtKB-SubCell"/>
</dbReference>
<evidence type="ECO:0000259" key="7">
    <source>
        <dbReference type="Pfam" id="PF02656"/>
    </source>
</evidence>
<evidence type="ECO:0000256" key="4">
    <source>
        <dbReference type="ARBA" id="ARBA00023136"/>
    </source>
</evidence>
<dbReference type="Proteomes" id="UP000785200">
    <property type="component" value="Unassembled WGS sequence"/>
</dbReference>
<evidence type="ECO:0000256" key="2">
    <source>
        <dbReference type="ARBA" id="ARBA00022692"/>
    </source>
</evidence>
<evidence type="ECO:0000256" key="5">
    <source>
        <dbReference type="SAM" id="MobiDB-lite"/>
    </source>
</evidence>
<keyword evidence="2 6" id="KW-0812">Transmembrane</keyword>
<sequence length="224" mass="24568">MAETSDQDPQALIGEPEEPDVPHPTAPTEDLPTGADAEERDAREATELALLDRLRRNYSHASTAHQQGSSTAARKPSTFLARFTYGVSKFWRHQIRVTVPYDTCRDHLGMSKEQVPLPTSLALSMIGITVAQLFRLQHAPTPNALFGFYVLGKPLACICQGAAIYTLMIGAFRTWRSQNAIVRSKAITGGFEIVLLAAGVFIILVLFFVLLIAVDISKEDVTSK</sequence>
<evidence type="ECO:0000256" key="3">
    <source>
        <dbReference type="ARBA" id="ARBA00022989"/>
    </source>
</evidence>
<feature type="transmembrane region" description="Helical" evidence="6">
    <location>
        <begin position="146"/>
        <end position="172"/>
    </location>
</feature>
<organism evidence="8 9">
    <name type="scientific">Hyphodiscus hymeniophilus</name>
    <dbReference type="NCBI Taxonomy" id="353542"/>
    <lineage>
        <taxon>Eukaryota</taxon>
        <taxon>Fungi</taxon>
        <taxon>Dikarya</taxon>
        <taxon>Ascomycota</taxon>
        <taxon>Pezizomycotina</taxon>
        <taxon>Leotiomycetes</taxon>
        <taxon>Helotiales</taxon>
        <taxon>Hyphodiscaceae</taxon>
        <taxon>Hyphodiscus</taxon>
    </lineage>
</organism>
<evidence type="ECO:0000256" key="6">
    <source>
        <dbReference type="SAM" id="Phobius"/>
    </source>
</evidence>
<dbReference type="InterPro" id="IPR003807">
    <property type="entry name" value="DUF202"/>
</dbReference>
<feature type="transmembrane region" description="Helical" evidence="6">
    <location>
        <begin position="115"/>
        <end position="134"/>
    </location>
</feature>
<dbReference type="PANTHER" id="PTHR34187">
    <property type="entry name" value="FGR18P"/>
    <property type="match status" value="1"/>
</dbReference>
<dbReference type="Pfam" id="PF02656">
    <property type="entry name" value="DUF202"/>
    <property type="match status" value="1"/>
</dbReference>
<dbReference type="EMBL" id="VNKQ01000004">
    <property type="protein sequence ID" value="KAG0651456.1"/>
    <property type="molecule type" value="Genomic_DNA"/>
</dbReference>
<dbReference type="OrthoDB" id="199599at2759"/>
<feature type="domain" description="DUF202" evidence="7">
    <location>
        <begin position="119"/>
        <end position="179"/>
    </location>
</feature>
<gene>
    <name evidence="8" type="ORF">D0Z07_2051</name>
</gene>
<comment type="caution">
    <text evidence="8">The sequence shown here is derived from an EMBL/GenBank/DDBJ whole genome shotgun (WGS) entry which is preliminary data.</text>
</comment>
<proteinExistence type="predicted"/>
<keyword evidence="4 6" id="KW-0472">Membrane</keyword>
<feature type="transmembrane region" description="Helical" evidence="6">
    <location>
        <begin position="193"/>
        <end position="214"/>
    </location>
</feature>
<name>A0A9P6VN51_9HELO</name>
<keyword evidence="3 6" id="KW-1133">Transmembrane helix</keyword>
<reference evidence="8" key="1">
    <citation type="submission" date="2019-07" db="EMBL/GenBank/DDBJ databases">
        <title>Hyphodiscus hymeniophilus genome sequencing and assembly.</title>
        <authorList>
            <person name="Kramer G."/>
            <person name="Nodwell J."/>
        </authorList>
    </citation>
    <scope>NUCLEOTIDE SEQUENCE</scope>
    <source>
        <strain evidence="8">ATCC 34498</strain>
    </source>
</reference>
<keyword evidence="9" id="KW-1185">Reference proteome</keyword>
<dbReference type="InterPro" id="IPR052053">
    <property type="entry name" value="IM_YidH-like"/>
</dbReference>